<dbReference type="STRING" id="860235.AOZ06_12830"/>
<reference evidence="2 4" key="1">
    <citation type="submission" date="2015-07" db="EMBL/GenBank/DDBJ databases">
        <title>Genome sequencing of Kibdelosporangium phytohabitans.</title>
        <authorList>
            <person name="Qin S."/>
            <person name="Xing K."/>
        </authorList>
    </citation>
    <scope>NUCLEOTIDE SEQUENCE [LARGE SCALE GENOMIC DNA]</scope>
    <source>
        <strain evidence="2 4">KLBMP1111</strain>
    </source>
</reference>
<evidence type="ECO:0000313" key="3">
    <source>
        <dbReference type="EMBL" id="ALG07730.1"/>
    </source>
</evidence>
<dbReference type="KEGG" id="kphy:AOZ06_13150"/>
<feature type="domain" description="Siphovirus-type tail component C-terminal" evidence="1">
    <location>
        <begin position="185"/>
        <end position="286"/>
    </location>
</feature>
<accession>A0A0N9HM60</accession>
<name>A0A0N9HM60_9PSEU</name>
<dbReference type="KEGG" id="kphy:AOZ06_12830"/>
<dbReference type="RefSeq" id="WP_054289640.1">
    <property type="nucleotide sequence ID" value="NZ_CP012752.1"/>
</dbReference>
<evidence type="ECO:0000313" key="2">
    <source>
        <dbReference type="EMBL" id="ALG07674.1"/>
    </source>
</evidence>
<proteinExistence type="predicted"/>
<evidence type="ECO:0000313" key="4">
    <source>
        <dbReference type="Proteomes" id="UP000063699"/>
    </source>
</evidence>
<dbReference type="Gene3D" id="2.40.30.200">
    <property type="match status" value="1"/>
</dbReference>
<protein>
    <recommendedName>
        <fullName evidence="1">Siphovirus-type tail component C-terminal domain-containing protein</fullName>
    </recommendedName>
</protein>
<dbReference type="InterPro" id="IPR054738">
    <property type="entry name" value="Siphovirus-type_tail_C"/>
</dbReference>
<dbReference type="EMBL" id="CP012752">
    <property type="protein sequence ID" value="ALG07730.1"/>
    <property type="molecule type" value="Genomic_DNA"/>
</dbReference>
<dbReference type="EMBL" id="CP012752">
    <property type="protein sequence ID" value="ALG07674.1"/>
    <property type="molecule type" value="Genomic_DNA"/>
</dbReference>
<dbReference type="Pfam" id="PF22768">
    <property type="entry name" value="SPP1_Dit"/>
    <property type="match status" value="1"/>
</dbReference>
<organism evidence="2 4">
    <name type="scientific">Kibdelosporangium phytohabitans</name>
    <dbReference type="NCBI Taxonomy" id="860235"/>
    <lineage>
        <taxon>Bacteria</taxon>
        <taxon>Bacillati</taxon>
        <taxon>Actinomycetota</taxon>
        <taxon>Actinomycetes</taxon>
        <taxon>Pseudonocardiales</taxon>
        <taxon>Pseudonocardiaceae</taxon>
        <taxon>Kibdelosporangium</taxon>
    </lineage>
</organism>
<dbReference type="AlphaFoldDB" id="A0A0N9HM60"/>
<gene>
    <name evidence="2" type="ORF">AOZ06_12830</name>
    <name evidence="3" type="ORF">AOZ06_13150</name>
</gene>
<dbReference type="Proteomes" id="UP000063699">
    <property type="component" value="Chromosome"/>
</dbReference>
<evidence type="ECO:0000259" key="1">
    <source>
        <dbReference type="Pfam" id="PF22768"/>
    </source>
</evidence>
<sequence>MARELTWFGGDGWSQIINDRAQGYRVHKGVTGLGKPPRSIVSETSPLIDGEDITDEWDDPRTILLPMTVWGPNNAVFLSRLRALALSLKTPGELELAQADGRRRRIRAHYAGGLEGDESRDLGGDTTWCRFALSLRCPDPYWFDPTPVTPRWSYSSAGTFLGDPFFPLRIGSSQVLGPATVNNAGDVPSWPEWTITPPNSDLTLLDRDTGSSLALSGAIPAGRSLQIITEPGDRQNIILSDGTDWWDHLTGTPVFWPIRPGTSNVSVLLSGAAAGSEVALSFRPRYESAW</sequence>
<keyword evidence="4" id="KW-1185">Reference proteome</keyword>